<name>A0AAD7KC79_9AGAR</name>
<dbReference type="AlphaFoldDB" id="A0AAD7KC79"/>
<protein>
    <submittedName>
        <fullName evidence="4">Cytochrome b5-like heme/steroid binding domain-containing protein</fullName>
    </submittedName>
</protein>
<keyword evidence="5" id="KW-1185">Reference proteome</keyword>
<comment type="similarity">
    <text evidence="1">Belongs to the cytochrome b5 family. MAPR subfamily.</text>
</comment>
<feature type="region of interest" description="Disordered" evidence="2">
    <location>
        <begin position="222"/>
        <end position="274"/>
    </location>
</feature>
<gene>
    <name evidence="4" type="ORF">B0H16DRAFT_1298730</name>
</gene>
<dbReference type="PANTHER" id="PTHR10281:SF76">
    <property type="entry name" value="CALCUTTA CUP-RELATED"/>
    <property type="match status" value="1"/>
</dbReference>
<evidence type="ECO:0000313" key="5">
    <source>
        <dbReference type="Proteomes" id="UP001215598"/>
    </source>
</evidence>
<feature type="domain" description="Cytochrome b5 heme-binding" evidence="3">
    <location>
        <begin position="123"/>
        <end position="218"/>
    </location>
</feature>
<comment type="caution">
    <text evidence="4">The sequence shown here is derived from an EMBL/GenBank/DDBJ whole genome shotgun (WGS) entry which is preliminary data.</text>
</comment>
<accession>A0AAD7KC79</accession>
<dbReference type="InterPro" id="IPR036400">
    <property type="entry name" value="Cyt_B5-like_heme/steroid_sf"/>
</dbReference>
<dbReference type="SUPFAM" id="SSF55856">
    <property type="entry name" value="Cytochrome b5-like heme/steroid binding domain"/>
    <property type="match status" value="1"/>
</dbReference>
<dbReference type="EMBL" id="JARKIB010000004">
    <property type="protein sequence ID" value="KAJ7781669.1"/>
    <property type="molecule type" value="Genomic_DNA"/>
</dbReference>
<dbReference type="Pfam" id="PF00173">
    <property type="entry name" value="Cyt-b5"/>
    <property type="match status" value="1"/>
</dbReference>
<evidence type="ECO:0000256" key="1">
    <source>
        <dbReference type="ARBA" id="ARBA00038357"/>
    </source>
</evidence>
<dbReference type="Proteomes" id="UP001215598">
    <property type="component" value="Unassembled WGS sequence"/>
</dbReference>
<dbReference type="InterPro" id="IPR050577">
    <property type="entry name" value="MAPR/NEUFC/NENF-like"/>
</dbReference>
<dbReference type="InterPro" id="IPR001199">
    <property type="entry name" value="Cyt_B5-like_heme/steroid-bd"/>
</dbReference>
<dbReference type="PANTHER" id="PTHR10281">
    <property type="entry name" value="MEMBRANE-ASSOCIATED PROGESTERONE RECEPTOR COMPONENT-RELATED"/>
    <property type="match status" value="1"/>
</dbReference>
<organism evidence="4 5">
    <name type="scientific">Mycena metata</name>
    <dbReference type="NCBI Taxonomy" id="1033252"/>
    <lineage>
        <taxon>Eukaryota</taxon>
        <taxon>Fungi</taxon>
        <taxon>Dikarya</taxon>
        <taxon>Basidiomycota</taxon>
        <taxon>Agaricomycotina</taxon>
        <taxon>Agaricomycetes</taxon>
        <taxon>Agaricomycetidae</taxon>
        <taxon>Agaricales</taxon>
        <taxon>Marasmiineae</taxon>
        <taxon>Mycenaceae</taxon>
        <taxon>Mycena</taxon>
    </lineage>
</organism>
<sequence length="274" mass="31157">MNNLEPKVKDPYIPDRMVSAKSANQPFLAHREYRERQEALHLEWVEKKRIRDEKIAKGEPVAPLPRDPTQPTEVGVLGLFKFLVYLTVFLALTGKFITGSYTWEYETRWVQLKTFWPSDQRLFSETTLAEFNGENDRPTFLAIDGDVYDVSKGKSYQPGGSYHFMVGRDAARAFGTGCFQTHRTHDLRGLSQQEYEGVQHWKQFFANHKDYVKVGRVSHPPINPASPIPEHCDAKKQAKIDEANREAAKRAAAAASEQAATAASEQNKKSEDEL</sequence>
<reference evidence="4" key="1">
    <citation type="submission" date="2023-03" db="EMBL/GenBank/DDBJ databases">
        <title>Massive genome expansion in bonnet fungi (Mycena s.s.) driven by repeated elements and novel gene families across ecological guilds.</title>
        <authorList>
            <consortium name="Lawrence Berkeley National Laboratory"/>
            <person name="Harder C.B."/>
            <person name="Miyauchi S."/>
            <person name="Viragh M."/>
            <person name="Kuo A."/>
            <person name="Thoen E."/>
            <person name="Andreopoulos B."/>
            <person name="Lu D."/>
            <person name="Skrede I."/>
            <person name="Drula E."/>
            <person name="Henrissat B."/>
            <person name="Morin E."/>
            <person name="Kohler A."/>
            <person name="Barry K."/>
            <person name="LaButti K."/>
            <person name="Morin E."/>
            <person name="Salamov A."/>
            <person name="Lipzen A."/>
            <person name="Mereny Z."/>
            <person name="Hegedus B."/>
            <person name="Baldrian P."/>
            <person name="Stursova M."/>
            <person name="Weitz H."/>
            <person name="Taylor A."/>
            <person name="Grigoriev I.V."/>
            <person name="Nagy L.G."/>
            <person name="Martin F."/>
            <person name="Kauserud H."/>
        </authorList>
    </citation>
    <scope>NUCLEOTIDE SEQUENCE</scope>
    <source>
        <strain evidence="4">CBHHK182m</strain>
    </source>
</reference>
<evidence type="ECO:0000256" key="2">
    <source>
        <dbReference type="SAM" id="MobiDB-lite"/>
    </source>
</evidence>
<evidence type="ECO:0000313" key="4">
    <source>
        <dbReference type="EMBL" id="KAJ7781669.1"/>
    </source>
</evidence>
<dbReference type="Gene3D" id="3.10.120.10">
    <property type="entry name" value="Cytochrome b5-like heme/steroid binding domain"/>
    <property type="match status" value="1"/>
</dbReference>
<feature type="compositionally biased region" description="Basic and acidic residues" evidence="2">
    <location>
        <begin position="230"/>
        <end position="249"/>
    </location>
</feature>
<dbReference type="SMART" id="SM01117">
    <property type="entry name" value="Cyt-b5"/>
    <property type="match status" value="1"/>
</dbReference>
<dbReference type="GO" id="GO:0016020">
    <property type="term" value="C:membrane"/>
    <property type="evidence" value="ECO:0007669"/>
    <property type="project" value="TreeGrafter"/>
</dbReference>
<evidence type="ECO:0000259" key="3">
    <source>
        <dbReference type="SMART" id="SM01117"/>
    </source>
</evidence>
<dbReference type="GO" id="GO:0012505">
    <property type="term" value="C:endomembrane system"/>
    <property type="evidence" value="ECO:0007669"/>
    <property type="project" value="TreeGrafter"/>
</dbReference>
<proteinExistence type="inferred from homology"/>
<feature type="compositionally biased region" description="Low complexity" evidence="2">
    <location>
        <begin position="250"/>
        <end position="265"/>
    </location>
</feature>